<feature type="transmembrane region" description="Helical" evidence="1">
    <location>
        <begin position="34"/>
        <end position="53"/>
    </location>
</feature>
<organism evidence="3">
    <name type="scientific">uncultured Acidimicrobiales bacterium</name>
    <dbReference type="NCBI Taxonomy" id="310071"/>
    <lineage>
        <taxon>Bacteria</taxon>
        <taxon>Bacillati</taxon>
        <taxon>Actinomycetota</taxon>
        <taxon>Acidimicrobiia</taxon>
        <taxon>Acidimicrobiales</taxon>
        <taxon>environmental samples</taxon>
    </lineage>
</organism>
<dbReference type="InterPro" id="IPR028096">
    <property type="entry name" value="EfeO_Cupredoxin"/>
</dbReference>
<dbReference type="InterPro" id="IPR008972">
    <property type="entry name" value="Cupredoxin"/>
</dbReference>
<evidence type="ECO:0000256" key="1">
    <source>
        <dbReference type="SAM" id="Phobius"/>
    </source>
</evidence>
<accession>A0A6J4J001</accession>
<keyword evidence="1" id="KW-0472">Membrane</keyword>
<feature type="domain" description="EfeO-type cupredoxin-like" evidence="2">
    <location>
        <begin position="233"/>
        <end position="324"/>
    </location>
</feature>
<sequence>MFTPTSKLFLPVAGVALFLAALYKILSGDLLGSVLFLMVGAVAFVLGVMLSTVRENELAPVVAADAPPPSVRPVAVAPLPGGGGWPVVAGLAVALVMLGLIWHPLFTWAGVLVAMAAGAGWLARAASETTGREISLLPLGLPVLGLTAIASVMYFLSRILLAVSETASWVIALAVGVVLLGAASVAAVRPSISGRALASILAMGTVLMVGGGVYAAAVGERHIEVHAEEHGGEAALVQVKAEAIAFKPDTITLKADEEVEIRLDNNDRDTEHNITILGQDPSKPIFRGQLVSGVATATYKFHAPPAGEYKFQCDIHPAQMKGTVKVG</sequence>
<proteinExistence type="predicted"/>
<feature type="transmembrane region" description="Helical" evidence="1">
    <location>
        <begin position="74"/>
        <end position="99"/>
    </location>
</feature>
<dbReference type="AlphaFoldDB" id="A0A6J4J001"/>
<keyword evidence="1" id="KW-1133">Transmembrane helix</keyword>
<evidence type="ECO:0000313" key="3">
    <source>
        <dbReference type="EMBL" id="CAA9264555.1"/>
    </source>
</evidence>
<reference evidence="3" key="1">
    <citation type="submission" date="2020-02" db="EMBL/GenBank/DDBJ databases">
        <authorList>
            <person name="Meier V. D."/>
        </authorList>
    </citation>
    <scope>NUCLEOTIDE SEQUENCE</scope>
    <source>
        <strain evidence="3">AVDCRST_MAG10</strain>
    </source>
</reference>
<keyword evidence="1" id="KW-0812">Transmembrane</keyword>
<feature type="transmembrane region" description="Helical" evidence="1">
    <location>
        <begin position="105"/>
        <end position="123"/>
    </location>
</feature>
<dbReference type="Pfam" id="PF13473">
    <property type="entry name" value="Cupredoxin_1"/>
    <property type="match status" value="1"/>
</dbReference>
<dbReference type="SUPFAM" id="SSF49503">
    <property type="entry name" value="Cupredoxins"/>
    <property type="match status" value="1"/>
</dbReference>
<feature type="transmembrane region" description="Helical" evidence="1">
    <location>
        <begin position="200"/>
        <end position="217"/>
    </location>
</feature>
<feature type="transmembrane region" description="Helical" evidence="1">
    <location>
        <begin position="168"/>
        <end position="188"/>
    </location>
</feature>
<name>A0A6J4J001_9ACTN</name>
<evidence type="ECO:0000259" key="2">
    <source>
        <dbReference type="Pfam" id="PF13473"/>
    </source>
</evidence>
<protein>
    <recommendedName>
        <fullName evidence="2">EfeO-type cupredoxin-like domain-containing protein</fullName>
    </recommendedName>
</protein>
<dbReference type="EMBL" id="CADCTB010000182">
    <property type="protein sequence ID" value="CAA9264555.1"/>
    <property type="molecule type" value="Genomic_DNA"/>
</dbReference>
<gene>
    <name evidence="3" type="ORF">AVDCRST_MAG10-2960</name>
</gene>
<dbReference type="Gene3D" id="2.60.40.420">
    <property type="entry name" value="Cupredoxins - blue copper proteins"/>
    <property type="match status" value="1"/>
</dbReference>
<feature type="transmembrane region" description="Helical" evidence="1">
    <location>
        <begin position="135"/>
        <end position="156"/>
    </location>
</feature>